<protein>
    <submittedName>
        <fullName evidence="3">Uncharacterized protein</fullName>
    </submittedName>
</protein>
<dbReference type="AlphaFoldDB" id="A0A9W8Y482"/>
<comment type="subcellular location">
    <subcellularLocation>
        <location evidence="1">Nucleus</location>
    </subcellularLocation>
</comment>
<evidence type="ECO:0000313" key="3">
    <source>
        <dbReference type="EMBL" id="KAJ4367200.1"/>
    </source>
</evidence>
<dbReference type="GO" id="GO:0003700">
    <property type="term" value="F:DNA-binding transcription factor activity"/>
    <property type="evidence" value="ECO:0007669"/>
    <property type="project" value="TreeGrafter"/>
</dbReference>
<dbReference type="InterPro" id="IPR021858">
    <property type="entry name" value="Fun_TF"/>
</dbReference>
<dbReference type="Pfam" id="PF11951">
    <property type="entry name" value="Fungal_trans_2"/>
    <property type="match status" value="1"/>
</dbReference>
<keyword evidence="2" id="KW-0539">Nucleus</keyword>
<proteinExistence type="predicted"/>
<dbReference type="GO" id="GO:0045944">
    <property type="term" value="P:positive regulation of transcription by RNA polymerase II"/>
    <property type="evidence" value="ECO:0007669"/>
    <property type="project" value="TreeGrafter"/>
</dbReference>
<name>A0A9W8Y482_9PLEO</name>
<dbReference type="GO" id="GO:0005634">
    <property type="term" value="C:nucleus"/>
    <property type="evidence" value="ECO:0007669"/>
    <property type="project" value="UniProtKB-SubCell"/>
</dbReference>
<evidence type="ECO:0000313" key="4">
    <source>
        <dbReference type="Proteomes" id="UP001140560"/>
    </source>
</evidence>
<dbReference type="EMBL" id="JAPEUY010000013">
    <property type="protein sequence ID" value="KAJ4367200.1"/>
    <property type="molecule type" value="Genomic_DNA"/>
</dbReference>
<comment type="caution">
    <text evidence="3">The sequence shown here is derived from an EMBL/GenBank/DDBJ whole genome shotgun (WGS) entry which is preliminary data.</text>
</comment>
<evidence type="ECO:0000256" key="1">
    <source>
        <dbReference type="ARBA" id="ARBA00004123"/>
    </source>
</evidence>
<dbReference type="GO" id="GO:0000976">
    <property type="term" value="F:transcription cis-regulatory region binding"/>
    <property type="evidence" value="ECO:0007669"/>
    <property type="project" value="TreeGrafter"/>
</dbReference>
<keyword evidence="4" id="KW-1185">Reference proteome</keyword>
<dbReference type="PANTHER" id="PTHR37534">
    <property type="entry name" value="TRANSCRIPTIONAL ACTIVATOR PROTEIN UGA3"/>
    <property type="match status" value="1"/>
</dbReference>
<dbReference type="PANTHER" id="PTHR37534:SF2">
    <property type="entry name" value="N-ACETYLTRANSFERASE DOMAIN-CONTAINING PROTEIN"/>
    <property type="match status" value="1"/>
</dbReference>
<dbReference type="OrthoDB" id="407832at2759"/>
<dbReference type="Proteomes" id="UP001140560">
    <property type="component" value="Unassembled WGS sequence"/>
</dbReference>
<accession>A0A9W8Y482</accession>
<evidence type="ECO:0000256" key="2">
    <source>
        <dbReference type="ARBA" id="ARBA00023242"/>
    </source>
</evidence>
<sequence length="384" mass="42932">MALHSVSAHGSPEATLSWPVNDEQSAMLVRHFIITVSQFFDFCDEQRHFARVVPIRARSDSTLANAMLACSARHLSLTTTFDYTVADAYYQQCLQALIPAIATRVDDETLLAATVILRFMEELELPMTGRDSQHHLLGTQALVRAYEQQCHSETPSSSLLDAAKLAAFRQDMYMALTVQRPMNLSKRAMFPCHGDLSQAISETDWANFAIAHCCDALEFAFAEGPQSVEDYRKLRMANDDWRRSKPASFEPFFSTSGRKSVLPDVRYMADWHSMGNLYNLLARLLLLTHDPELPRLGLARRIAIKTADENIRTNLLSMAGIAKSNCDTCSSLLVASMAIAMFGDRLTIAAEQDVMDQILGETQARCGWPTNAARQMLRTAWQLA</sequence>
<gene>
    <name evidence="3" type="ORF">N0V83_007730</name>
</gene>
<reference evidence="3" key="1">
    <citation type="submission" date="2022-10" db="EMBL/GenBank/DDBJ databases">
        <title>Tapping the CABI collections for fungal endophytes: first genome assemblies for Collariella, Neodidymelliopsis, Ascochyta clinopodiicola, Didymella pomorum, Didymosphaeria variabile, Neocosmospora piperis and Neocucurbitaria cava.</title>
        <authorList>
            <person name="Hill R."/>
        </authorList>
    </citation>
    <scope>NUCLEOTIDE SEQUENCE</scope>
    <source>
        <strain evidence="3">IMI 356814</strain>
    </source>
</reference>
<dbReference type="CDD" id="cd12148">
    <property type="entry name" value="fungal_TF_MHR"/>
    <property type="match status" value="1"/>
</dbReference>
<organism evidence="3 4">
    <name type="scientific">Neocucurbitaria cava</name>
    <dbReference type="NCBI Taxonomy" id="798079"/>
    <lineage>
        <taxon>Eukaryota</taxon>
        <taxon>Fungi</taxon>
        <taxon>Dikarya</taxon>
        <taxon>Ascomycota</taxon>
        <taxon>Pezizomycotina</taxon>
        <taxon>Dothideomycetes</taxon>
        <taxon>Pleosporomycetidae</taxon>
        <taxon>Pleosporales</taxon>
        <taxon>Pleosporineae</taxon>
        <taxon>Cucurbitariaceae</taxon>
        <taxon>Neocucurbitaria</taxon>
    </lineage>
</organism>